<dbReference type="RefSeq" id="WP_260728894.1">
    <property type="nucleotide sequence ID" value="NZ_CP073721.1"/>
</dbReference>
<evidence type="ECO:0000313" key="3">
    <source>
        <dbReference type="Proteomes" id="UP001058271"/>
    </source>
</evidence>
<dbReference type="PANTHER" id="PTHR43162">
    <property type="match status" value="1"/>
</dbReference>
<gene>
    <name evidence="2" type="ORF">Drose_15335</name>
</gene>
<dbReference type="InterPro" id="IPR036291">
    <property type="entry name" value="NAD(P)-bd_dom_sf"/>
</dbReference>
<reference evidence="2" key="1">
    <citation type="submission" date="2021-04" db="EMBL/GenBank/DDBJ databases">
        <title>Biosynthetic gene clusters of Dactylosporangioum roseum.</title>
        <authorList>
            <person name="Hartkoorn R.C."/>
            <person name="Beaudoing E."/>
            <person name="Hot D."/>
            <person name="Moureu S."/>
        </authorList>
    </citation>
    <scope>NUCLEOTIDE SEQUENCE</scope>
    <source>
        <strain evidence="2">NRRL B-16295</strain>
    </source>
</reference>
<dbReference type="InterPro" id="IPR051604">
    <property type="entry name" value="Ergot_Alk_Oxidoreductase"/>
</dbReference>
<dbReference type="SUPFAM" id="SSF51735">
    <property type="entry name" value="NAD(P)-binding Rossmann-fold domains"/>
    <property type="match status" value="1"/>
</dbReference>
<dbReference type="Gene3D" id="3.40.50.720">
    <property type="entry name" value="NAD(P)-binding Rossmann-like Domain"/>
    <property type="match status" value="1"/>
</dbReference>
<dbReference type="EMBL" id="CP073721">
    <property type="protein sequence ID" value="UWZ39485.1"/>
    <property type="molecule type" value="Genomic_DNA"/>
</dbReference>
<dbReference type="Proteomes" id="UP001058271">
    <property type="component" value="Chromosome"/>
</dbReference>
<keyword evidence="3" id="KW-1185">Reference proteome</keyword>
<protein>
    <submittedName>
        <fullName evidence="2">NAD(P)H-binding protein</fullName>
    </submittedName>
</protein>
<feature type="domain" description="NAD(P)-binding" evidence="1">
    <location>
        <begin position="14"/>
        <end position="189"/>
    </location>
</feature>
<dbReference type="PANTHER" id="PTHR43162:SF1">
    <property type="entry name" value="PRESTALK A DIFFERENTIATION PROTEIN A"/>
    <property type="match status" value="1"/>
</dbReference>
<dbReference type="Pfam" id="PF13460">
    <property type="entry name" value="NAD_binding_10"/>
    <property type="match status" value="1"/>
</dbReference>
<accession>A0ABY5ZBL8</accession>
<proteinExistence type="predicted"/>
<sequence length="299" mass="31893">MSTGGDRGRILLVGGTGQVGSLVAGKLRNHDAPVRVMARDVETAVERLGSHVEIVRGDLLEPPTLAAALHGVDIAFLTTSPQPSLAEQEANFIDAAEGAGLPRLVKLSAAGCRQSPHPPFGWHQASEDRIEKAGIPVTLVRPTPFASILLWEAAAIRAGRLNTMMGDARFSFIDPEDVADLVVAALTDPAHTHRAWEVGGPEALTYDEVATALTGVLGWPVEHGRVDETTFRAGLLDAGMPDWLGDVFAGTRRLAARNVFTVGDAVVREVLGRPARTLTSWIERHRDAFGTTGLSEGER</sequence>
<dbReference type="InterPro" id="IPR016040">
    <property type="entry name" value="NAD(P)-bd_dom"/>
</dbReference>
<name>A0ABY5ZBL8_9ACTN</name>
<organism evidence="2 3">
    <name type="scientific">Dactylosporangium roseum</name>
    <dbReference type="NCBI Taxonomy" id="47989"/>
    <lineage>
        <taxon>Bacteria</taxon>
        <taxon>Bacillati</taxon>
        <taxon>Actinomycetota</taxon>
        <taxon>Actinomycetes</taxon>
        <taxon>Micromonosporales</taxon>
        <taxon>Micromonosporaceae</taxon>
        <taxon>Dactylosporangium</taxon>
    </lineage>
</organism>
<evidence type="ECO:0000313" key="2">
    <source>
        <dbReference type="EMBL" id="UWZ39485.1"/>
    </source>
</evidence>
<dbReference type="Gene3D" id="3.90.25.10">
    <property type="entry name" value="UDP-galactose 4-epimerase, domain 1"/>
    <property type="match status" value="1"/>
</dbReference>
<evidence type="ECO:0000259" key="1">
    <source>
        <dbReference type="Pfam" id="PF13460"/>
    </source>
</evidence>